<dbReference type="Proteomes" id="UP001214628">
    <property type="component" value="Chromosome 1"/>
</dbReference>
<dbReference type="AlphaFoldDB" id="A0AAF0JDP4"/>
<proteinExistence type="predicted"/>
<evidence type="ECO:0000313" key="1">
    <source>
        <dbReference type="EMBL" id="WFD42868.1"/>
    </source>
</evidence>
<reference evidence="1" key="1">
    <citation type="submission" date="2023-02" db="EMBL/GenBank/DDBJ databases">
        <title>Mating type loci evolution in Malassezia.</title>
        <authorList>
            <person name="Coelho M.A."/>
        </authorList>
    </citation>
    <scope>NUCLEOTIDE SEQUENCE</scope>
    <source>
        <strain evidence="1">CBS 14136</strain>
    </source>
</reference>
<protein>
    <submittedName>
        <fullName evidence="1">Uncharacterized protein</fullName>
    </submittedName>
</protein>
<evidence type="ECO:0000313" key="2">
    <source>
        <dbReference type="Proteomes" id="UP001214628"/>
    </source>
</evidence>
<organism evidence="1 2">
    <name type="scientific">Malassezia psittaci</name>
    <dbReference type="NCBI Taxonomy" id="1821823"/>
    <lineage>
        <taxon>Eukaryota</taxon>
        <taxon>Fungi</taxon>
        <taxon>Dikarya</taxon>
        <taxon>Basidiomycota</taxon>
        <taxon>Ustilaginomycotina</taxon>
        <taxon>Malasseziomycetes</taxon>
        <taxon>Malasseziales</taxon>
        <taxon>Malasseziaceae</taxon>
        <taxon>Malassezia</taxon>
    </lineage>
</organism>
<dbReference type="EMBL" id="CP118375">
    <property type="protein sequence ID" value="WFD42868.1"/>
    <property type="molecule type" value="Genomic_DNA"/>
</dbReference>
<accession>A0AAF0JDP4</accession>
<keyword evidence="2" id="KW-1185">Reference proteome</keyword>
<name>A0AAF0JDP4_9BASI</name>
<sequence length="150" mass="16393">MSGAEPVPISDGSITLLLKYSQTTLFLTIAPSSMSVKQLKARILAVLAESHQPDDPELNIPFADAQPEHVEIYVANTDAQQESDTLQYTRLQDTKQLSKSAWAKDESPKLDAFALQDGVTLYLGFSGEPKVQIPSLDDEVMEAEETGVNL</sequence>
<gene>
    <name evidence="1" type="ORF">MPSI1_001518</name>
</gene>